<comment type="caution">
    <text evidence="1">The sequence shown here is derived from an EMBL/GenBank/DDBJ whole genome shotgun (WGS) entry which is preliminary data.</text>
</comment>
<dbReference type="RefSeq" id="WP_192110103.1">
    <property type="nucleotide sequence ID" value="NZ_JACYXJ010000005.1"/>
</dbReference>
<dbReference type="SUPFAM" id="SSF52540">
    <property type="entry name" value="P-loop containing nucleoside triphosphate hydrolases"/>
    <property type="match status" value="1"/>
</dbReference>
<dbReference type="EMBL" id="JACYXJ010000005">
    <property type="protein sequence ID" value="MBD8877667.1"/>
    <property type="molecule type" value="Genomic_DNA"/>
</dbReference>
<name>A0ABR9CCV5_9HYPH</name>
<evidence type="ECO:0000313" key="1">
    <source>
        <dbReference type="EMBL" id="MBD8877667.1"/>
    </source>
</evidence>
<organism evidence="1 2">
    <name type="scientific">Roseibium polysiphoniae</name>
    <dbReference type="NCBI Taxonomy" id="2571221"/>
    <lineage>
        <taxon>Bacteria</taxon>
        <taxon>Pseudomonadati</taxon>
        <taxon>Pseudomonadota</taxon>
        <taxon>Alphaproteobacteria</taxon>
        <taxon>Hyphomicrobiales</taxon>
        <taxon>Stappiaceae</taxon>
        <taxon>Roseibium</taxon>
    </lineage>
</organism>
<proteinExistence type="predicted"/>
<sequence>MVDRPTETVHAESAILLRCNPSLGLRNMFDVTPDEIAELNDSDLRELVGLLCEAELEQRGLSPSAVTYGGNQNAPDGGIDVRVALPPGSEIGGFVPRSLTGFQVKKPNMTRAEIIREMRPDNQIRPSIQNLANEAGAYVIVSSGASTSDTELQERRTDGMREALADIENPDQLETEFYDRTRLATWVRRHPGYIAWVKEKIGRAFSGWRPYGPWSGTAEDMDAEYLLDDKLRLHLGQRGEPRPVSDALDELRDTLAEPGKVVRLVGLSGVGKTRLVQALFDDRVGERPLAPALAVYANMNDNPDPQPTGLASDLLAKGARAILIVDNCTPDLHGRLTDLCRGGDSTISLLTVEYDIRDDQPEGTEVVRLDTSSTELIENLVRRRYPHLSQVDASTIAEASGGNARIAIALAETVEQTESIAGISDDDLFQRLFRQRNETNDALLLAAQACSLVYSFDVETMLGDGAELMRLGEIAELGPVAMYRHVRELLRRDLVQERGVWRAVLPHAIANRLAARALEDTPYEFIHQKILESGNDRLARSFSRRIMFLHDHPQAVAVVERWLAPEGLLGDVASLDDMKRAIFENVAPVLPVRALEALERVADGAPEGASQVLRRHTALLRSLAYDPDLFDRSVRILSRIALDVDDEHDEKEATEAFVSLFGLYLSGTHATIEQRLRVIDDLLRSQDESAWALGLSALDAALEASDFGSVFQFEFGARSRDYGFEPHSVEEASHWYSAALEMIERLAFDENIHNERLRETLAGNLRGLWSSACPPDQLDHLARRFAGNGFWRRGWLACRASLRYDTNRMPPDLIACISTLEEALRPTNLCEQVRAIVLGIDYHDFDLGDDDPEDDGTMGHERVVRRSQELGESVALDQPVFAELLPDLLRGGERVWPFGRGLAGAVPDPRNTWNSFLERLNDVPGPERDVRVILGFLEGVKERDGELLEEFLDQAVDQPALVPFLPSLHMAVQLNERGVERLTGALTSGQVPVGKFAILAGGRATDQVDGGILRDFLFLIADQPDGWDVAIHILQMRFFSDRSEHRAYDPELIFAGQELLRRAIFNRDQQRRDRHLGEVAAICLRDADCGPLAGEIAGRLRQAVAAYETYAIQNDGLLRAMLETQPVRVLDALLIGDDAEVRAGQKLFKDVGRHGNNPARIISDPVFVEWCEADPSARYPIAASIVPLSGRSEETGMPIWTEAAQALIRGARDPQRVLEVLISRFRPSGGDGSLAAIMESNAHLFEQLEALVSPELLPFIVEAKARFAEEIERMRSWETEIDRGRDERFE</sequence>
<protein>
    <recommendedName>
        <fullName evidence="3">Restriction endonuclease</fullName>
    </recommendedName>
</protein>
<accession>A0ABR9CCV5</accession>
<gene>
    <name evidence="1" type="ORF">IG617_15320</name>
</gene>
<keyword evidence="2" id="KW-1185">Reference proteome</keyword>
<evidence type="ECO:0008006" key="3">
    <source>
        <dbReference type="Google" id="ProtNLM"/>
    </source>
</evidence>
<evidence type="ECO:0000313" key="2">
    <source>
        <dbReference type="Proteomes" id="UP000615687"/>
    </source>
</evidence>
<reference evidence="1 2" key="1">
    <citation type="submission" date="2020-09" db="EMBL/GenBank/DDBJ databases">
        <title>The genome sequence of type strain Labrenzia polysiphoniae KACC 19711.</title>
        <authorList>
            <person name="Liu Y."/>
        </authorList>
    </citation>
    <scope>NUCLEOTIDE SEQUENCE [LARGE SCALE GENOMIC DNA]</scope>
    <source>
        <strain evidence="1 2">KACC 19711</strain>
    </source>
</reference>
<dbReference type="Proteomes" id="UP000615687">
    <property type="component" value="Unassembled WGS sequence"/>
</dbReference>
<dbReference type="InterPro" id="IPR027417">
    <property type="entry name" value="P-loop_NTPase"/>
</dbReference>